<protein>
    <submittedName>
        <fullName evidence="1">DUF2057 family protein</fullName>
    </submittedName>
</protein>
<dbReference type="AlphaFoldDB" id="A0A9C7V5G3"/>
<reference evidence="1" key="1">
    <citation type="journal article" date="2018" name="Genome Biol.">
        <title>SKESA: strategic k-mer extension for scrupulous assemblies.</title>
        <authorList>
            <person name="Souvorov A."/>
            <person name="Agarwala R."/>
            <person name="Lipman D.J."/>
        </authorList>
    </citation>
    <scope>NUCLEOTIDE SEQUENCE</scope>
    <source>
        <strain evidence="1">CAV1698</strain>
    </source>
</reference>
<sequence>AAQVSFSDELELLNVDGHSNNNIDSSLELSPGSHVLVVRYRDLFEGVNADDPSTWVKSQPLFLQLVIDSNQITLAPPQLDDVNAANSYLKQPYLTVTPDVGANKELILQPMTSVIANVLSAKD</sequence>
<dbReference type="Proteomes" id="UP000862426">
    <property type="component" value="Unassembled WGS sequence"/>
</dbReference>
<dbReference type="EMBL" id="DACYAJ020000078">
    <property type="protein sequence ID" value="HCD1258486.1"/>
    <property type="molecule type" value="Genomic_DNA"/>
</dbReference>
<evidence type="ECO:0000313" key="2">
    <source>
        <dbReference type="Proteomes" id="UP000862426"/>
    </source>
</evidence>
<feature type="non-terminal residue" evidence="1">
    <location>
        <position position="1"/>
    </location>
</feature>
<dbReference type="Pfam" id="PF09829">
    <property type="entry name" value="DUF2057"/>
    <property type="match status" value="1"/>
</dbReference>
<comment type="caution">
    <text evidence="1">The sequence shown here is derived from an EMBL/GenBank/DDBJ whole genome shotgun (WGS) entry which is preliminary data.</text>
</comment>
<name>A0A9C7V5G3_CITAM</name>
<accession>A0A9C7V5G3</accession>
<dbReference type="InterPro" id="IPR018635">
    <property type="entry name" value="UPF0319"/>
</dbReference>
<organism evidence="1 2">
    <name type="scientific">Citrobacter amalonaticus</name>
    <dbReference type="NCBI Taxonomy" id="35703"/>
    <lineage>
        <taxon>Bacteria</taxon>
        <taxon>Pseudomonadati</taxon>
        <taxon>Pseudomonadota</taxon>
        <taxon>Gammaproteobacteria</taxon>
        <taxon>Enterobacterales</taxon>
        <taxon>Enterobacteriaceae</taxon>
        <taxon>Citrobacter</taxon>
    </lineage>
</organism>
<evidence type="ECO:0000313" key="1">
    <source>
        <dbReference type="EMBL" id="HCD1258486.1"/>
    </source>
</evidence>
<reference evidence="1" key="2">
    <citation type="submission" date="2022-05" db="EMBL/GenBank/DDBJ databases">
        <authorList>
            <consortium name="NCBI Pathogen Detection Project"/>
        </authorList>
    </citation>
    <scope>NUCLEOTIDE SEQUENCE</scope>
    <source>
        <strain evidence="1">CAV1698</strain>
    </source>
</reference>
<gene>
    <name evidence="1" type="ORF">JD854_RS26040</name>
</gene>
<proteinExistence type="predicted"/>